<feature type="transmembrane region" description="Helical" evidence="11">
    <location>
        <begin position="486"/>
        <end position="508"/>
    </location>
</feature>
<organism evidence="12 13">
    <name type="scientific">Chondrus crispus</name>
    <name type="common">Carrageen Irish moss</name>
    <name type="synonym">Polymorpha crispa</name>
    <dbReference type="NCBI Taxonomy" id="2769"/>
    <lineage>
        <taxon>Eukaryota</taxon>
        <taxon>Rhodophyta</taxon>
        <taxon>Florideophyceae</taxon>
        <taxon>Rhodymeniophycidae</taxon>
        <taxon>Gigartinales</taxon>
        <taxon>Gigartinaceae</taxon>
        <taxon>Chondrus</taxon>
    </lineage>
</organism>
<sequence length="866" mass="95340">MPVSEEGPAQEVRPVTQLPRPRQPKEHLRDRHVPGKSRSASRVRPTPDRLRDANLAPAQGENSSLLGGQRDPVNVPHHKRIRTTRGGSFHIQRDMFMVDDSGGHSTSTGDASNKTPRHDTGGKKRRKGRRSMHRHRRDFRPGAWGWRMPAEEDVVMPSGSWIYLPLIGMLTFVVAHSVNTSAHFIANSVIAPLGKAIGRGLGGTAAMWATGSLRGLSLAISFLLVFFISPQYSAGSGIPEMKCVLSGVFMPKMLNLRTLFAKTVGLAFSLASAISIGRLGPFIHISGIIAALVSKIPWFSALHNSARFQLQALSAAMAAGVGATFGAPIGGTLLSIEVMSTYYYVHWLPMALYCSVMGYFLVVSLVQVDKRSFFPVSADIGFKFTSGKRLLLYIALGAVCGVVGAALVQFTRAAFNFRRKYFTNATPVRTTLMVAWFALFHTLVVASFGGIMAIPQRTGVGELFSESEGVVPWLSMSWRPFETERWNSISVLFLSFAVKFVLTGLSLIMPVPAGTFMPIFETGALLGRVFGEFCGFFAFMDWVDPKVTAIIGAAALTSGALHTTSVAVVMLELTREAIDVLPLAVGVLVSYGVSKQLCSDLFSEFIKIRRLPFILGLRERYPSENHQFYEDVSTVVAGSFMSTDFPYVTPFSTRGEVLQMLTVRRKPWITCAFLSDDRDRWLWGTITQENLWKALGNDGLSSSESFDEEQGYGSVGRGQGSATSEEDYIPLLKNFDPTVGSPLVDMGPMQVSHSTPFWKIVTLFRMLSMSTMYVMKDGVTVGCVSKAQVISHSIHIEDRAKRKRERVRQAQAQRVRDERELLRQLQRDPQTSKRLASRMSGQDLVNMCSAASAGKRSGHGSFSSRR</sequence>
<evidence type="ECO:0000256" key="7">
    <source>
        <dbReference type="ARBA" id="ARBA00023136"/>
    </source>
</evidence>
<evidence type="ECO:0000256" key="8">
    <source>
        <dbReference type="ARBA" id="ARBA00023214"/>
    </source>
</evidence>
<keyword evidence="2" id="KW-0813">Transport</keyword>
<dbReference type="GO" id="GO:0016020">
    <property type="term" value="C:membrane"/>
    <property type="evidence" value="ECO:0007669"/>
    <property type="project" value="UniProtKB-SubCell"/>
</dbReference>
<proteinExistence type="predicted"/>
<feature type="transmembrane region" description="Helical" evidence="11">
    <location>
        <begin position="547"/>
        <end position="570"/>
    </location>
</feature>
<dbReference type="KEGG" id="ccp:CHC_T00002062001"/>
<dbReference type="AlphaFoldDB" id="R7Q426"/>
<dbReference type="InterPro" id="IPR046342">
    <property type="entry name" value="CBS_dom_sf"/>
</dbReference>
<dbReference type="InterPro" id="IPR001807">
    <property type="entry name" value="ClC"/>
</dbReference>
<feature type="transmembrane region" description="Helical" evidence="11">
    <location>
        <begin position="161"/>
        <end position="185"/>
    </location>
</feature>
<dbReference type="RefSeq" id="XP_005713085.1">
    <property type="nucleotide sequence ID" value="XM_005713028.1"/>
</dbReference>
<dbReference type="GeneID" id="17320798"/>
<keyword evidence="4" id="KW-0677">Repeat</keyword>
<evidence type="ECO:0000256" key="4">
    <source>
        <dbReference type="ARBA" id="ARBA00022737"/>
    </source>
</evidence>
<dbReference type="Gramene" id="CDF33282">
    <property type="protein sequence ID" value="CDF33282"/>
    <property type="gene ID" value="CHC_T00002062001"/>
</dbReference>
<gene>
    <name evidence="12" type="ORF">CHC_T00002062001</name>
</gene>
<dbReference type="PhylomeDB" id="R7Q426"/>
<protein>
    <recommendedName>
        <fullName evidence="14">Chloride channel protein</fullName>
    </recommendedName>
</protein>
<keyword evidence="7 11" id="KW-0472">Membrane</keyword>
<feature type="transmembrane region" description="Helical" evidence="11">
    <location>
        <begin position="390"/>
        <end position="411"/>
    </location>
</feature>
<keyword evidence="5 11" id="KW-1133">Transmembrane helix</keyword>
<dbReference type="EMBL" id="HG001639">
    <property type="protein sequence ID" value="CDF33282.1"/>
    <property type="molecule type" value="Genomic_DNA"/>
</dbReference>
<evidence type="ECO:0008006" key="14">
    <source>
        <dbReference type="Google" id="ProtNLM"/>
    </source>
</evidence>
<dbReference type="GO" id="GO:0005247">
    <property type="term" value="F:voltage-gated chloride channel activity"/>
    <property type="evidence" value="ECO:0007669"/>
    <property type="project" value="TreeGrafter"/>
</dbReference>
<dbReference type="Proteomes" id="UP000012073">
    <property type="component" value="Unassembled WGS sequence"/>
</dbReference>
<feature type="compositionally biased region" description="Basic and acidic residues" evidence="10">
    <location>
        <begin position="23"/>
        <end position="33"/>
    </location>
</feature>
<feature type="compositionally biased region" description="Basic residues" evidence="10">
    <location>
        <begin position="123"/>
        <end position="136"/>
    </location>
</feature>
<evidence type="ECO:0000256" key="10">
    <source>
        <dbReference type="SAM" id="MobiDB-lite"/>
    </source>
</evidence>
<dbReference type="PANTHER" id="PTHR45720">
    <property type="entry name" value="CHLORIDE CHANNEL PROTEIN 2"/>
    <property type="match status" value="1"/>
</dbReference>
<evidence type="ECO:0000256" key="11">
    <source>
        <dbReference type="SAM" id="Phobius"/>
    </source>
</evidence>
<dbReference type="OrthoDB" id="4564at2759"/>
<dbReference type="SUPFAM" id="SSF81340">
    <property type="entry name" value="Clc chloride channel"/>
    <property type="match status" value="1"/>
</dbReference>
<feature type="transmembrane region" description="Helical" evidence="11">
    <location>
        <begin position="205"/>
        <end position="228"/>
    </location>
</feature>
<feature type="transmembrane region" description="Helical" evidence="11">
    <location>
        <begin position="259"/>
        <end position="276"/>
    </location>
</feature>
<name>R7Q426_CHOCR</name>
<evidence type="ECO:0000256" key="1">
    <source>
        <dbReference type="ARBA" id="ARBA00004141"/>
    </source>
</evidence>
<accession>R7Q426</accession>
<dbReference type="Gene3D" id="3.10.580.10">
    <property type="entry name" value="CBS-domain"/>
    <property type="match status" value="1"/>
</dbReference>
<feature type="transmembrane region" description="Helical" evidence="11">
    <location>
        <begin position="350"/>
        <end position="369"/>
    </location>
</feature>
<dbReference type="OMA" id="HWHENED"/>
<dbReference type="InterPro" id="IPR050970">
    <property type="entry name" value="Cl_channel_volt-gated"/>
</dbReference>
<dbReference type="PRINTS" id="PR00762">
    <property type="entry name" value="CLCHANNEL"/>
</dbReference>
<feature type="region of interest" description="Disordered" evidence="10">
    <location>
        <begin position="702"/>
        <end position="722"/>
    </location>
</feature>
<keyword evidence="6" id="KW-0406">Ion transport</keyword>
<evidence type="ECO:0000256" key="6">
    <source>
        <dbReference type="ARBA" id="ARBA00023065"/>
    </source>
</evidence>
<feature type="transmembrane region" description="Helical" evidence="11">
    <location>
        <begin position="431"/>
        <end position="454"/>
    </location>
</feature>
<evidence type="ECO:0000313" key="13">
    <source>
        <dbReference type="Proteomes" id="UP000012073"/>
    </source>
</evidence>
<feature type="transmembrane region" description="Helical" evidence="11">
    <location>
        <begin position="282"/>
        <end position="300"/>
    </location>
</feature>
<evidence type="ECO:0000256" key="5">
    <source>
        <dbReference type="ARBA" id="ARBA00022989"/>
    </source>
</evidence>
<keyword evidence="13" id="KW-1185">Reference proteome</keyword>
<evidence type="ECO:0000256" key="2">
    <source>
        <dbReference type="ARBA" id="ARBA00022448"/>
    </source>
</evidence>
<feature type="compositionally biased region" description="Polar residues" evidence="10">
    <location>
        <begin position="103"/>
        <end position="114"/>
    </location>
</feature>
<dbReference type="Pfam" id="PF00654">
    <property type="entry name" value="Voltage_CLC"/>
    <property type="match status" value="1"/>
</dbReference>
<feature type="region of interest" description="Disordered" evidence="10">
    <location>
        <begin position="98"/>
        <end position="136"/>
    </location>
</feature>
<keyword evidence="8" id="KW-0868">Chloride</keyword>
<evidence type="ECO:0000256" key="9">
    <source>
        <dbReference type="SAM" id="Coils"/>
    </source>
</evidence>
<keyword evidence="3 11" id="KW-0812">Transmembrane</keyword>
<dbReference type="SUPFAM" id="SSF54631">
    <property type="entry name" value="CBS-domain pair"/>
    <property type="match status" value="1"/>
</dbReference>
<keyword evidence="9" id="KW-0175">Coiled coil</keyword>
<evidence type="ECO:0000313" key="12">
    <source>
        <dbReference type="EMBL" id="CDF33282.1"/>
    </source>
</evidence>
<evidence type="ECO:0000256" key="3">
    <source>
        <dbReference type="ARBA" id="ARBA00022692"/>
    </source>
</evidence>
<feature type="transmembrane region" description="Helical" evidence="11">
    <location>
        <begin position="312"/>
        <end position="330"/>
    </location>
</feature>
<dbReference type="InterPro" id="IPR014743">
    <property type="entry name" value="Cl-channel_core"/>
</dbReference>
<feature type="coiled-coil region" evidence="9">
    <location>
        <begin position="800"/>
        <end position="828"/>
    </location>
</feature>
<comment type="subcellular location">
    <subcellularLocation>
        <location evidence="1">Membrane</location>
        <topology evidence="1">Multi-pass membrane protein</topology>
    </subcellularLocation>
</comment>
<dbReference type="Gene3D" id="1.10.3080.10">
    <property type="entry name" value="Clc chloride channel"/>
    <property type="match status" value="1"/>
</dbReference>
<dbReference type="PANTHER" id="PTHR45720:SF10">
    <property type="entry name" value="CHLORIDE CHANNEL PROTEIN 2"/>
    <property type="match status" value="1"/>
</dbReference>
<reference evidence="13" key="1">
    <citation type="journal article" date="2013" name="Proc. Natl. Acad. Sci. U.S.A.">
        <title>Genome structure and metabolic features in the red seaweed Chondrus crispus shed light on evolution of the Archaeplastida.</title>
        <authorList>
            <person name="Collen J."/>
            <person name="Porcel B."/>
            <person name="Carre W."/>
            <person name="Ball S.G."/>
            <person name="Chaparro C."/>
            <person name="Tonon T."/>
            <person name="Barbeyron T."/>
            <person name="Michel G."/>
            <person name="Noel B."/>
            <person name="Valentin K."/>
            <person name="Elias M."/>
            <person name="Artiguenave F."/>
            <person name="Arun A."/>
            <person name="Aury J.M."/>
            <person name="Barbosa-Neto J.F."/>
            <person name="Bothwell J.H."/>
            <person name="Bouget F.Y."/>
            <person name="Brillet L."/>
            <person name="Cabello-Hurtado F."/>
            <person name="Capella-Gutierrez S."/>
            <person name="Charrier B."/>
            <person name="Cladiere L."/>
            <person name="Cock J.M."/>
            <person name="Coelho S.M."/>
            <person name="Colleoni C."/>
            <person name="Czjzek M."/>
            <person name="Da Silva C."/>
            <person name="Delage L."/>
            <person name="Denoeud F."/>
            <person name="Deschamps P."/>
            <person name="Dittami S.M."/>
            <person name="Gabaldon T."/>
            <person name="Gachon C.M."/>
            <person name="Groisillier A."/>
            <person name="Herve C."/>
            <person name="Jabbari K."/>
            <person name="Katinka M."/>
            <person name="Kloareg B."/>
            <person name="Kowalczyk N."/>
            <person name="Labadie K."/>
            <person name="Leblanc C."/>
            <person name="Lopez P.J."/>
            <person name="McLachlan D.H."/>
            <person name="Meslet-Cladiere L."/>
            <person name="Moustafa A."/>
            <person name="Nehr Z."/>
            <person name="Nyvall Collen P."/>
            <person name="Panaud O."/>
            <person name="Partensky F."/>
            <person name="Poulain J."/>
            <person name="Rensing S.A."/>
            <person name="Rousvoal S."/>
            <person name="Samson G."/>
            <person name="Symeonidi A."/>
            <person name="Weissenbach J."/>
            <person name="Zambounis A."/>
            <person name="Wincker P."/>
            <person name="Boyen C."/>
        </authorList>
    </citation>
    <scope>NUCLEOTIDE SEQUENCE [LARGE SCALE GENOMIC DNA]</scope>
    <source>
        <strain evidence="13">cv. Stackhouse</strain>
    </source>
</reference>
<feature type="region of interest" description="Disordered" evidence="10">
    <location>
        <begin position="1"/>
        <end position="77"/>
    </location>
</feature>